<organism evidence="12 13">
    <name type="scientific">Candidatus Fokinia solitaria</name>
    <dbReference type="NCBI Taxonomy" id="1802984"/>
    <lineage>
        <taxon>Bacteria</taxon>
        <taxon>Pseudomonadati</taxon>
        <taxon>Pseudomonadota</taxon>
        <taxon>Alphaproteobacteria</taxon>
        <taxon>Rickettsiales</taxon>
        <taxon>Candidatus Midichloriaceae</taxon>
        <taxon>Candidatus Fokinia</taxon>
    </lineage>
</organism>
<keyword evidence="13" id="KW-1185">Reference proteome</keyword>
<dbReference type="PROSITE" id="PS00571">
    <property type="entry name" value="AMIDASES"/>
    <property type="match status" value="1"/>
</dbReference>
<dbReference type="SUPFAM" id="SSF75304">
    <property type="entry name" value="Amidase signature (AS) enzymes"/>
    <property type="match status" value="1"/>
</dbReference>
<dbReference type="InterPro" id="IPR000120">
    <property type="entry name" value="Amidase"/>
</dbReference>
<feature type="active site" description="Acyl-ester intermediate" evidence="10">
    <location>
        <position position="182"/>
    </location>
</feature>
<gene>
    <name evidence="10" type="primary">gatA</name>
    <name evidence="12" type="ORF">Fsol_00034</name>
</gene>
<accession>A0A2U8BR96</accession>
<reference evidence="12 13" key="1">
    <citation type="journal article" date="2018" name="Genome Biol. Evol.">
        <title>The Genome Sequence of "Candidatus Fokinia solitaria": Insights on Reductive Evolution in Rickettsiales.</title>
        <authorList>
            <person name="Floriano A.M."/>
            <person name="Castelli M."/>
            <person name="Krenek S."/>
            <person name="Berendonk T.U."/>
            <person name="Bazzocchi C."/>
            <person name="Petroni G."/>
            <person name="Sassera D."/>
        </authorList>
    </citation>
    <scope>NUCLEOTIDE SEQUENCE [LARGE SCALE GENOMIC DNA]</scope>
    <source>
        <strain evidence="12">Rio ETE_ALG 3VII</strain>
    </source>
</reference>
<evidence type="ECO:0000256" key="5">
    <source>
        <dbReference type="ARBA" id="ARBA00022598"/>
    </source>
</evidence>
<comment type="subunit">
    <text evidence="2 10">Heterotrimer of A, B and C subunits.</text>
</comment>
<evidence type="ECO:0000313" key="12">
    <source>
        <dbReference type="EMBL" id="AWD32848.1"/>
    </source>
</evidence>
<sequence>MTKCLSVSALLSKLKSGDVSPVALITERLQHLKLLNREYNFFCEITSAIALSLAEEAEKRIREGRSKPLDGIPIAIKDLYCTKNIKTTACSAILKDFIPPYESAVTQKLLDAGCIPLGKTNMDEFAMGSSTTYSIYGATINLLQDKRKLSQKLTAGGSSGGSAVAVSSGIVPISLGSDTGGSVRQPASLCGIVGIKPTYGTCSRYGMISFASSLDQPAVFGTSTKCAALMLDTIMGYDARDHTSIQSEKNNLSTLQAIDMKGVKIGFFNLEKIGFKMSEGVSSSYQKTMNKLESSGAKLIEISLPLMEYALPVYYIIAPAEASSNLARYDGVRYGTPLQNTGDFHESISMHRGKYLGEEVKRRLLMGVFVLSSKEYDAYYLKAQKIRRMLFDQFNSIFQTVDVIVSPTTTNVAFPINVELSPFEMYMNDVLTIPPSLAGLPCMSLPTYPCKESGLPVGLQIIANHMNEKKMVEVALSLEQLLS</sequence>
<dbReference type="KEGG" id="fso:Fsol_00034"/>
<keyword evidence="8 10" id="KW-0648">Protein biosynthesis</keyword>
<protein>
    <recommendedName>
        <fullName evidence="4 10">Glutamyl-tRNA(Gln) amidotransferase subunit A</fullName>
        <shortName evidence="10">Glu-ADT subunit A</shortName>
        <ecNumber evidence="3 10">6.3.5.7</ecNumber>
    </recommendedName>
</protein>
<keyword evidence="5 10" id="KW-0436">Ligase</keyword>
<dbReference type="NCBIfam" id="TIGR00132">
    <property type="entry name" value="gatA"/>
    <property type="match status" value="1"/>
</dbReference>
<dbReference type="GO" id="GO:0016740">
    <property type="term" value="F:transferase activity"/>
    <property type="evidence" value="ECO:0007669"/>
    <property type="project" value="UniProtKB-KW"/>
</dbReference>
<dbReference type="AlphaFoldDB" id="A0A2U8BR96"/>
<dbReference type="HAMAP" id="MF_00120">
    <property type="entry name" value="GatA"/>
    <property type="match status" value="1"/>
</dbReference>
<evidence type="ECO:0000313" key="13">
    <source>
        <dbReference type="Proteomes" id="UP000244519"/>
    </source>
</evidence>
<keyword evidence="6 10" id="KW-0547">Nucleotide-binding</keyword>
<evidence type="ECO:0000256" key="4">
    <source>
        <dbReference type="ARBA" id="ARBA00014428"/>
    </source>
</evidence>
<dbReference type="InterPro" id="IPR023631">
    <property type="entry name" value="Amidase_dom"/>
</dbReference>
<dbReference type="EC" id="6.3.5.7" evidence="3 10"/>
<comment type="function">
    <text evidence="10">Allows the formation of correctly charged Gln-tRNA(Gln) through the transamidation of misacylated Glu-tRNA(Gln) in organisms which lack glutaminyl-tRNA synthetase. The reaction takes place in the presence of glutamine and ATP through an activated gamma-phospho-Glu-tRNA(Gln).</text>
</comment>
<evidence type="ECO:0000259" key="11">
    <source>
        <dbReference type="Pfam" id="PF01425"/>
    </source>
</evidence>
<keyword evidence="12" id="KW-0808">Transferase</keyword>
<comment type="catalytic activity">
    <reaction evidence="9 10">
        <text>L-glutamyl-tRNA(Gln) + L-glutamine + ATP + H2O = L-glutaminyl-tRNA(Gln) + L-glutamate + ADP + phosphate + H(+)</text>
        <dbReference type="Rhea" id="RHEA:17521"/>
        <dbReference type="Rhea" id="RHEA-COMP:9681"/>
        <dbReference type="Rhea" id="RHEA-COMP:9684"/>
        <dbReference type="ChEBI" id="CHEBI:15377"/>
        <dbReference type="ChEBI" id="CHEBI:15378"/>
        <dbReference type="ChEBI" id="CHEBI:29985"/>
        <dbReference type="ChEBI" id="CHEBI:30616"/>
        <dbReference type="ChEBI" id="CHEBI:43474"/>
        <dbReference type="ChEBI" id="CHEBI:58359"/>
        <dbReference type="ChEBI" id="CHEBI:78520"/>
        <dbReference type="ChEBI" id="CHEBI:78521"/>
        <dbReference type="ChEBI" id="CHEBI:456216"/>
        <dbReference type="EC" id="6.3.5.7"/>
    </reaction>
</comment>
<feature type="active site" description="Charge relay system" evidence="10">
    <location>
        <position position="158"/>
    </location>
</feature>
<dbReference type="GO" id="GO:0050567">
    <property type="term" value="F:glutaminyl-tRNA synthase (glutamine-hydrolyzing) activity"/>
    <property type="evidence" value="ECO:0007669"/>
    <property type="project" value="UniProtKB-UniRule"/>
</dbReference>
<dbReference type="Proteomes" id="UP000244519">
    <property type="component" value="Chromosome"/>
</dbReference>
<dbReference type="Pfam" id="PF01425">
    <property type="entry name" value="Amidase"/>
    <property type="match status" value="1"/>
</dbReference>
<dbReference type="InterPro" id="IPR020556">
    <property type="entry name" value="Amidase_CS"/>
</dbReference>
<dbReference type="OrthoDB" id="9811471at2"/>
<dbReference type="PANTHER" id="PTHR11895">
    <property type="entry name" value="TRANSAMIDASE"/>
    <property type="match status" value="1"/>
</dbReference>
<dbReference type="PANTHER" id="PTHR11895:SF151">
    <property type="entry name" value="GLUTAMYL-TRNA(GLN) AMIDOTRANSFERASE SUBUNIT A"/>
    <property type="match status" value="1"/>
</dbReference>
<dbReference type="GO" id="GO:0030956">
    <property type="term" value="C:glutamyl-tRNA(Gln) amidotransferase complex"/>
    <property type="evidence" value="ECO:0007669"/>
    <property type="project" value="InterPro"/>
</dbReference>
<evidence type="ECO:0000256" key="6">
    <source>
        <dbReference type="ARBA" id="ARBA00022741"/>
    </source>
</evidence>
<dbReference type="EMBL" id="CP025989">
    <property type="protein sequence ID" value="AWD32848.1"/>
    <property type="molecule type" value="Genomic_DNA"/>
</dbReference>
<dbReference type="GO" id="GO:0006412">
    <property type="term" value="P:translation"/>
    <property type="evidence" value="ECO:0007669"/>
    <property type="project" value="UniProtKB-UniRule"/>
</dbReference>
<evidence type="ECO:0000256" key="10">
    <source>
        <dbReference type="HAMAP-Rule" id="MF_00120"/>
    </source>
</evidence>
<name>A0A2U8BR96_9RICK</name>
<dbReference type="RefSeq" id="WP_158521567.1">
    <property type="nucleotide sequence ID" value="NZ_CP025989.1"/>
</dbReference>
<evidence type="ECO:0000256" key="2">
    <source>
        <dbReference type="ARBA" id="ARBA00011123"/>
    </source>
</evidence>
<evidence type="ECO:0000256" key="9">
    <source>
        <dbReference type="ARBA" id="ARBA00047407"/>
    </source>
</evidence>
<feature type="active site" description="Charge relay system" evidence="10">
    <location>
        <position position="77"/>
    </location>
</feature>
<evidence type="ECO:0000256" key="3">
    <source>
        <dbReference type="ARBA" id="ARBA00012739"/>
    </source>
</evidence>
<evidence type="ECO:0000256" key="8">
    <source>
        <dbReference type="ARBA" id="ARBA00022917"/>
    </source>
</evidence>
<dbReference type="InterPro" id="IPR036928">
    <property type="entry name" value="AS_sf"/>
</dbReference>
<dbReference type="InterPro" id="IPR004412">
    <property type="entry name" value="GatA"/>
</dbReference>
<keyword evidence="7 10" id="KW-0067">ATP-binding</keyword>
<comment type="similarity">
    <text evidence="1 10">Belongs to the amidase family. GatA subfamily.</text>
</comment>
<evidence type="ECO:0000256" key="1">
    <source>
        <dbReference type="ARBA" id="ARBA00008069"/>
    </source>
</evidence>
<dbReference type="GO" id="GO:0005524">
    <property type="term" value="F:ATP binding"/>
    <property type="evidence" value="ECO:0007669"/>
    <property type="project" value="UniProtKB-KW"/>
</dbReference>
<proteinExistence type="inferred from homology"/>
<evidence type="ECO:0000256" key="7">
    <source>
        <dbReference type="ARBA" id="ARBA00022840"/>
    </source>
</evidence>
<feature type="domain" description="Amidase" evidence="11">
    <location>
        <begin position="25"/>
        <end position="470"/>
    </location>
</feature>
<dbReference type="Gene3D" id="3.90.1300.10">
    <property type="entry name" value="Amidase signature (AS) domain"/>
    <property type="match status" value="1"/>
</dbReference>